<dbReference type="HOGENOM" id="CLU_097103_3_0_9"/>
<evidence type="ECO:0000259" key="9">
    <source>
        <dbReference type="Pfam" id="PF02863"/>
    </source>
</evidence>
<evidence type="ECO:0000313" key="10">
    <source>
        <dbReference type="EMBL" id="EEJ42343.1"/>
    </source>
</evidence>
<comment type="subcellular location">
    <subcellularLocation>
        <location evidence="1 7">Cytoplasm</location>
    </subcellularLocation>
</comment>
<evidence type="ECO:0000256" key="2">
    <source>
        <dbReference type="ARBA" id="ARBA00008316"/>
    </source>
</evidence>
<dbReference type="PANTHER" id="PTHR34471:SF1">
    <property type="entry name" value="ARGININE REPRESSOR"/>
    <property type="match status" value="1"/>
</dbReference>
<dbReference type="SUPFAM" id="SSF46785">
    <property type="entry name" value="Winged helix' DNA-binding domain"/>
    <property type="match status" value="1"/>
</dbReference>
<keyword evidence="7" id="KW-0028">Amino-acid biosynthesis</keyword>
<evidence type="ECO:0000313" key="11">
    <source>
        <dbReference type="Proteomes" id="UP000004283"/>
    </source>
</evidence>
<dbReference type="PRINTS" id="PR01467">
    <property type="entry name" value="ARGREPRESSOR"/>
</dbReference>
<evidence type="ECO:0000256" key="3">
    <source>
        <dbReference type="ARBA" id="ARBA00022490"/>
    </source>
</evidence>
<comment type="caution">
    <text evidence="10">The sequence shown here is derived from an EMBL/GenBank/DDBJ whole genome shotgun (WGS) entry which is preliminary data.</text>
</comment>
<comment type="function">
    <text evidence="7">Regulates arginine biosynthesis genes.</text>
</comment>
<dbReference type="Gene3D" id="1.10.10.10">
    <property type="entry name" value="Winged helix-like DNA-binding domain superfamily/Winged helix DNA-binding domain"/>
    <property type="match status" value="1"/>
</dbReference>
<organism evidence="10 11">
    <name type="scientific">Leuconostoc mesenteroides subsp. cremoris ATCC 19254</name>
    <dbReference type="NCBI Taxonomy" id="586220"/>
    <lineage>
        <taxon>Bacteria</taxon>
        <taxon>Bacillati</taxon>
        <taxon>Bacillota</taxon>
        <taxon>Bacilli</taxon>
        <taxon>Lactobacillales</taxon>
        <taxon>Lactobacillaceae</taxon>
        <taxon>Leuconostoc</taxon>
    </lineage>
</organism>
<comment type="similarity">
    <text evidence="2 7">Belongs to the ArgR family.</text>
</comment>
<dbReference type="AlphaFoldDB" id="C2KK82"/>
<dbReference type="Pfam" id="PF02863">
    <property type="entry name" value="Arg_repressor_C"/>
    <property type="match status" value="1"/>
</dbReference>
<keyword evidence="7" id="KW-0678">Repressor</keyword>
<comment type="pathway">
    <text evidence="7">Amino-acid biosynthesis; L-arginine biosynthesis [regulation].</text>
</comment>
<evidence type="ECO:0000256" key="5">
    <source>
        <dbReference type="ARBA" id="ARBA00023125"/>
    </source>
</evidence>
<keyword evidence="7" id="KW-0055">Arginine biosynthesis</keyword>
<keyword evidence="6 7" id="KW-0804">Transcription</keyword>
<dbReference type="UniPathway" id="UPA00068"/>
<evidence type="ECO:0000256" key="7">
    <source>
        <dbReference type="HAMAP-Rule" id="MF_00173"/>
    </source>
</evidence>
<dbReference type="Pfam" id="PF01316">
    <property type="entry name" value="Arg_repressor"/>
    <property type="match status" value="1"/>
</dbReference>
<dbReference type="GO" id="GO:1900079">
    <property type="term" value="P:regulation of arginine biosynthetic process"/>
    <property type="evidence" value="ECO:0007669"/>
    <property type="project" value="UniProtKB-UniRule"/>
</dbReference>
<dbReference type="GO" id="GO:0051259">
    <property type="term" value="P:protein complex oligomerization"/>
    <property type="evidence" value="ECO:0007669"/>
    <property type="project" value="InterPro"/>
</dbReference>
<dbReference type="InterPro" id="IPR036390">
    <property type="entry name" value="WH_DNA-bd_sf"/>
</dbReference>
<dbReference type="InterPro" id="IPR036388">
    <property type="entry name" value="WH-like_DNA-bd_sf"/>
</dbReference>
<proteinExistence type="inferred from homology"/>
<dbReference type="SUPFAM" id="SSF55252">
    <property type="entry name" value="C-terminal domain of arginine repressor"/>
    <property type="match status" value="1"/>
</dbReference>
<evidence type="ECO:0000256" key="4">
    <source>
        <dbReference type="ARBA" id="ARBA00023015"/>
    </source>
</evidence>
<dbReference type="GO" id="GO:0003677">
    <property type="term" value="F:DNA binding"/>
    <property type="evidence" value="ECO:0007669"/>
    <property type="project" value="UniProtKB-KW"/>
</dbReference>
<keyword evidence="4 7" id="KW-0805">Transcription regulation</keyword>
<feature type="domain" description="Arginine repressor DNA-binding" evidence="8">
    <location>
        <begin position="3"/>
        <end position="70"/>
    </location>
</feature>
<dbReference type="InterPro" id="IPR020899">
    <property type="entry name" value="Arg_repress_C"/>
</dbReference>
<evidence type="ECO:0000256" key="1">
    <source>
        <dbReference type="ARBA" id="ARBA00004496"/>
    </source>
</evidence>
<dbReference type="InterPro" id="IPR001669">
    <property type="entry name" value="Arg_repress"/>
</dbReference>
<dbReference type="GO" id="GO:0003700">
    <property type="term" value="F:DNA-binding transcription factor activity"/>
    <property type="evidence" value="ECO:0007669"/>
    <property type="project" value="UniProtKB-UniRule"/>
</dbReference>
<sequence>MIMNKKDRQKALLSLIKEHPVGRQEDIVTYFEKIGEKVTQATISRDINELGLIKVPNSHDGFLYHLPKSDDRPYLQRLRRALQHSFLSLRAQRGMIMIKVQPGNGQLVSNLIEQVQLPEIFATISDDGSVLVLLKDGIPTAKVINIIQKLLEK</sequence>
<evidence type="ECO:0000256" key="6">
    <source>
        <dbReference type="ARBA" id="ARBA00023163"/>
    </source>
</evidence>
<dbReference type="InterPro" id="IPR020900">
    <property type="entry name" value="Arg_repress_DNA-bd"/>
</dbReference>
<dbReference type="GO" id="GO:0006526">
    <property type="term" value="P:L-arginine biosynthetic process"/>
    <property type="evidence" value="ECO:0007669"/>
    <property type="project" value="UniProtKB-UniPathway"/>
</dbReference>
<keyword evidence="5 7" id="KW-0238">DNA-binding</keyword>
<dbReference type="Gene3D" id="3.30.1360.40">
    <property type="match status" value="1"/>
</dbReference>
<name>C2KK82_LEUMC</name>
<dbReference type="PANTHER" id="PTHR34471">
    <property type="entry name" value="ARGININE REPRESSOR"/>
    <property type="match status" value="1"/>
</dbReference>
<dbReference type="EMBL" id="ACKV01000050">
    <property type="protein sequence ID" value="EEJ42343.1"/>
    <property type="molecule type" value="Genomic_DNA"/>
</dbReference>
<dbReference type="GO" id="GO:0005737">
    <property type="term" value="C:cytoplasm"/>
    <property type="evidence" value="ECO:0007669"/>
    <property type="project" value="UniProtKB-SubCell"/>
</dbReference>
<reference evidence="10 11" key="1">
    <citation type="submission" date="2009-04" db="EMBL/GenBank/DDBJ databases">
        <authorList>
            <person name="Qin X."/>
            <person name="Bachman B."/>
            <person name="Battles P."/>
            <person name="Bell A."/>
            <person name="Bess C."/>
            <person name="Bickham C."/>
            <person name="Chaboub L."/>
            <person name="Chen D."/>
            <person name="Coyle M."/>
            <person name="Deiros D.R."/>
            <person name="Dinh H."/>
            <person name="Forbes L."/>
            <person name="Fowler G."/>
            <person name="Francisco L."/>
            <person name="Fu Q."/>
            <person name="Gubbala S."/>
            <person name="Hale W."/>
            <person name="Han Y."/>
            <person name="Hemphill L."/>
            <person name="Highlander S.K."/>
            <person name="Hirani K."/>
            <person name="Hogues M."/>
            <person name="Jackson L."/>
            <person name="Jakkamsetti A."/>
            <person name="Javaid M."/>
            <person name="Jiang H."/>
            <person name="Korchina V."/>
            <person name="Kovar C."/>
            <person name="Lara F."/>
            <person name="Lee S."/>
            <person name="Mata R."/>
            <person name="Mathew T."/>
            <person name="Moen C."/>
            <person name="Morales K."/>
            <person name="Munidasa M."/>
            <person name="Nazareth L."/>
            <person name="Ngo R."/>
            <person name="Nguyen L."/>
            <person name="Okwuonu G."/>
            <person name="Ongeri F."/>
            <person name="Patil S."/>
            <person name="Petrosino J."/>
            <person name="Pham C."/>
            <person name="Pham P."/>
            <person name="Pu L.-L."/>
            <person name="Puazo M."/>
            <person name="Raj R."/>
            <person name="Reid J."/>
            <person name="Rouhana J."/>
            <person name="Saada N."/>
            <person name="Shang Y."/>
            <person name="Simmons D."/>
            <person name="Thornton R."/>
            <person name="Warren J."/>
            <person name="Weissenberger G."/>
            <person name="Zhang J."/>
            <person name="Zhang L."/>
            <person name="Zhou C."/>
            <person name="Zhu D."/>
            <person name="Muzny D."/>
            <person name="Worley K."/>
            <person name="Gibbs R."/>
        </authorList>
    </citation>
    <scope>NUCLEOTIDE SEQUENCE [LARGE SCALE GENOMIC DNA]</scope>
    <source>
        <strain evidence="10 11">ATCC 19254</strain>
    </source>
</reference>
<protein>
    <recommendedName>
        <fullName evidence="7">Arginine repressor</fullName>
    </recommendedName>
</protein>
<evidence type="ECO:0000259" key="8">
    <source>
        <dbReference type="Pfam" id="PF01316"/>
    </source>
</evidence>
<dbReference type="GO" id="GO:0034618">
    <property type="term" value="F:arginine binding"/>
    <property type="evidence" value="ECO:0007669"/>
    <property type="project" value="InterPro"/>
</dbReference>
<accession>C2KK82</accession>
<dbReference type="HAMAP" id="MF_00173">
    <property type="entry name" value="Arg_repressor"/>
    <property type="match status" value="1"/>
</dbReference>
<keyword evidence="3 7" id="KW-0963">Cytoplasm</keyword>
<dbReference type="InterPro" id="IPR036251">
    <property type="entry name" value="Arg_repress_C_sf"/>
</dbReference>
<dbReference type="Proteomes" id="UP000004283">
    <property type="component" value="Unassembled WGS sequence"/>
</dbReference>
<gene>
    <name evidence="7" type="primary">argR</name>
    <name evidence="10" type="ORF">HMPREF0555_1048</name>
</gene>
<feature type="domain" description="Arginine repressor C-terminal" evidence="9">
    <location>
        <begin position="82"/>
        <end position="148"/>
    </location>
</feature>